<dbReference type="PROSITE" id="PS50082">
    <property type="entry name" value="WD_REPEATS_2"/>
    <property type="match status" value="1"/>
</dbReference>
<proteinExistence type="predicted"/>
<gene>
    <name evidence="2" type="ORF">MNOR_LOCUS24256</name>
</gene>
<dbReference type="Gene3D" id="2.130.10.10">
    <property type="entry name" value="YVTN repeat-like/Quinoprotein amine dehydrogenase"/>
    <property type="match status" value="2"/>
</dbReference>
<evidence type="ECO:0000313" key="3">
    <source>
        <dbReference type="Proteomes" id="UP001497623"/>
    </source>
</evidence>
<organism evidence="2 3">
    <name type="scientific">Meganyctiphanes norvegica</name>
    <name type="common">Northern krill</name>
    <name type="synonym">Thysanopoda norvegica</name>
    <dbReference type="NCBI Taxonomy" id="48144"/>
    <lineage>
        <taxon>Eukaryota</taxon>
        <taxon>Metazoa</taxon>
        <taxon>Ecdysozoa</taxon>
        <taxon>Arthropoda</taxon>
        <taxon>Crustacea</taxon>
        <taxon>Multicrustacea</taxon>
        <taxon>Malacostraca</taxon>
        <taxon>Eumalacostraca</taxon>
        <taxon>Eucarida</taxon>
        <taxon>Euphausiacea</taxon>
        <taxon>Euphausiidae</taxon>
        <taxon>Meganyctiphanes</taxon>
    </lineage>
</organism>
<evidence type="ECO:0000313" key="2">
    <source>
        <dbReference type="EMBL" id="CAL4124120.1"/>
    </source>
</evidence>
<dbReference type="PROSITE" id="PS50294">
    <property type="entry name" value="WD_REPEATS_REGION"/>
    <property type="match status" value="1"/>
</dbReference>
<dbReference type="SUPFAM" id="SSF50998">
    <property type="entry name" value="Quinoprotein alcohol dehydrogenase-like"/>
    <property type="match status" value="1"/>
</dbReference>
<dbReference type="AlphaFoldDB" id="A0AAV2RH31"/>
<dbReference type="Proteomes" id="UP001497623">
    <property type="component" value="Unassembled WGS sequence"/>
</dbReference>
<accession>A0AAV2RH31</accession>
<reference evidence="2 3" key="1">
    <citation type="submission" date="2024-05" db="EMBL/GenBank/DDBJ databases">
        <authorList>
            <person name="Wallberg A."/>
        </authorList>
    </citation>
    <scope>NUCLEOTIDE SEQUENCE [LARGE SCALE GENOMIC DNA]</scope>
</reference>
<keyword evidence="1" id="KW-0853">WD repeat</keyword>
<dbReference type="EMBL" id="CAXKWB010022107">
    <property type="protein sequence ID" value="CAL4124120.1"/>
    <property type="molecule type" value="Genomic_DNA"/>
</dbReference>
<name>A0AAV2RH31_MEGNR</name>
<dbReference type="InterPro" id="IPR001680">
    <property type="entry name" value="WD40_rpt"/>
</dbReference>
<dbReference type="InterPro" id="IPR011047">
    <property type="entry name" value="Quinoprotein_ADH-like_sf"/>
</dbReference>
<comment type="caution">
    <text evidence="2">The sequence shown here is derived from an EMBL/GenBank/DDBJ whole genome shotgun (WGS) entry which is preliminary data.</text>
</comment>
<protein>
    <submittedName>
        <fullName evidence="2">Uncharacterized protein</fullName>
    </submittedName>
</protein>
<evidence type="ECO:0000256" key="1">
    <source>
        <dbReference type="PROSITE-ProRule" id="PRU00221"/>
    </source>
</evidence>
<keyword evidence="3" id="KW-1185">Reference proteome</keyword>
<feature type="repeat" description="WD" evidence="1">
    <location>
        <begin position="13"/>
        <end position="43"/>
    </location>
</feature>
<sequence length="286" mass="31502">MGGLELLGRIEENDKHSGDVEGLDVHEDKVVSGADDGKIKVWDSNLKLLKETQAFDNAIQRVVAHNGIVYALSGRFIKAFDLETLEPKDYEFLPLEKDANAMRTDGECIYVGDEYCKITNYGLDGTYYNRVELVEQLFDVIKADGLYFSVRDRGITVQEPRKNGQVTVIKTMRGRSPLSMWGNGYLACCSQENANDIVVYEKNKPFNHLKDIKGHDKILLSMVGWGTHLATGSYDSKVKLHDVDSGSLLGEVEVPGGVFIMSLATNGNGLLYAGISGGAVMKLKAD</sequence>
<dbReference type="SMART" id="SM00320">
    <property type="entry name" value="WD40"/>
    <property type="match status" value="2"/>
</dbReference>
<dbReference type="InterPro" id="IPR015943">
    <property type="entry name" value="WD40/YVTN_repeat-like_dom_sf"/>
</dbReference>
<dbReference type="Pfam" id="PF00400">
    <property type="entry name" value="WD40"/>
    <property type="match status" value="2"/>
</dbReference>